<evidence type="ECO:0000256" key="2">
    <source>
        <dbReference type="ARBA" id="ARBA00022448"/>
    </source>
</evidence>
<keyword evidence="6 7" id="KW-0472">Membrane</keyword>
<feature type="transmembrane region" description="Helical" evidence="7">
    <location>
        <begin position="156"/>
        <end position="183"/>
    </location>
</feature>
<dbReference type="GO" id="GO:0005886">
    <property type="term" value="C:plasma membrane"/>
    <property type="evidence" value="ECO:0007669"/>
    <property type="project" value="UniProtKB-SubCell"/>
</dbReference>
<evidence type="ECO:0000313" key="10">
    <source>
        <dbReference type="Proteomes" id="UP001596328"/>
    </source>
</evidence>
<dbReference type="InterPro" id="IPR000515">
    <property type="entry name" value="MetI-like"/>
</dbReference>
<protein>
    <submittedName>
        <fullName evidence="9">ABC transporter permease</fullName>
    </submittedName>
</protein>
<accession>A0ABD5RXB2</accession>
<comment type="caution">
    <text evidence="9">The sequence shown here is derived from an EMBL/GenBank/DDBJ whole genome shotgun (WGS) entry which is preliminary data.</text>
</comment>
<name>A0ABD5RXB2_9EURY</name>
<dbReference type="AlphaFoldDB" id="A0ABD5RXB2"/>
<keyword evidence="10" id="KW-1185">Reference proteome</keyword>
<dbReference type="PROSITE" id="PS50928">
    <property type="entry name" value="ABC_TM1"/>
    <property type="match status" value="1"/>
</dbReference>
<dbReference type="Pfam" id="PF00528">
    <property type="entry name" value="BPD_transp_1"/>
    <property type="match status" value="1"/>
</dbReference>
<dbReference type="PANTHER" id="PTHR43386">
    <property type="entry name" value="OLIGOPEPTIDE TRANSPORT SYSTEM PERMEASE PROTEIN APPC"/>
    <property type="match status" value="1"/>
</dbReference>
<dbReference type="Proteomes" id="UP001596328">
    <property type="component" value="Unassembled WGS sequence"/>
</dbReference>
<evidence type="ECO:0000259" key="8">
    <source>
        <dbReference type="PROSITE" id="PS50928"/>
    </source>
</evidence>
<dbReference type="InterPro" id="IPR050366">
    <property type="entry name" value="BP-dependent_transpt_permease"/>
</dbReference>
<proteinExistence type="inferred from homology"/>
<dbReference type="CDD" id="cd06261">
    <property type="entry name" value="TM_PBP2"/>
    <property type="match status" value="1"/>
</dbReference>
<feature type="domain" description="ABC transmembrane type-1" evidence="8">
    <location>
        <begin position="108"/>
        <end position="298"/>
    </location>
</feature>
<gene>
    <name evidence="9" type="ORF">ACFQE1_05485</name>
</gene>
<sequence>MASHPGGLDLDRIKDSSLIDGLRKSYLLRKIRSSGKLYLSDNLTVVFLLGFLFVGFLALFGQALAPYDPNRTFMDGGQIASLQPPSVAHPLGTTAVGTDILSRLMYGAQPTLLTGFAGGTVVISLGLLIGVSAGYYGGKIDDVLMRLTDFVYSVPLIPVALVFASYFGVGTWMIVFTVGFILWRGNARIFRSQVLQIKEREHVRAAKAVGASDWHIVTRHILPSMGGMVVLFYALGIGITILITASLAFLGFAEVGVPTWGLILRNAYDSGHMVQAWWWTFSSGGAITLTVLCIYMIGRGYERVHGTTVSASGD</sequence>
<evidence type="ECO:0000256" key="6">
    <source>
        <dbReference type="ARBA" id="ARBA00023136"/>
    </source>
</evidence>
<keyword evidence="3" id="KW-1003">Cell membrane</keyword>
<dbReference type="PANTHER" id="PTHR43386:SF1">
    <property type="entry name" value="D,D-DIPEPTIDE TRANSPORT SYSTEM PERMEASE PROTEIN DDPC-RELATED"/>
    <property type="match status" value="1"/>
</dbReference>
<evidence type="ECO:0000256" key="3">
    <source>
        <dbReference type="ARBA" id="ARBA00022475"/>
    </source>
</evidence>
<evidence type="ECO:0000256" key="5">
    <source>
        <dbReference type="ARBA" id="ARBA00022989"/>
    </source>
</evidence>
<evidence type="ECO:0000256" key="4">
    <source>
        <dbReference type="ARBA" id="ARBA00022692"/>
    </source>
</evidence>
<feature type="transmembrane region" description="Helical" evidence="7">
    <location>
        <begin position="43"/>
        <end position="65"/>
    </location>
</feature>
<evidence type="ECO:0000256" key="1">
    <source>
        <dbReference type="ARBA" id="ARBA00004651"/>
    </source>
</evidence>
<feature type="transmembrane region" description="Helical" evidence="7">
    <location>
        <begin position="276"/>
        <end position="297"/>
    </location>
</feature>
<dbReference type="EMBL" id="JBHSWU010000055">
    <property type="protein sequence ID" value="MFC6723836.1"/>
    <property type="molecule type" value="Genomic_DNA"/>
</dbReference>
<dbReference type="SUPFAM" id="SSF161098">
    <property type="entry name" value="MetI-like"/>
    <property type="match status" value="1"/>
</dbReference>
<reference evidence="9 10" key="1">
    <citation type="journal article" date="2019" name="Int. J. Syst. Evol. Microbiol.">
        <title>The Global Catalogue of Microorganisms (GCM) 10K type strain sequencing project: providing services to taxonomists for standard genome sequencing and annotation.</title>
        <authorList>
            <consortium name="The Broad Institute Genomics Platform"/>
            <consortium name="The Broad Institute Genome Sequencing Center for Infectious Disease"/>
            <person name="Wu L."/>
            <person name="Ma J."/>
        </authorList>
    </citation>
    <scope>NUCLEOTIDE SEQUENCE [LARGE SCALE GENOMIC DNA]</scope>
    <source>
        <strain evidence="9 10">NBRC 111368</strain>
    </source>
</reference>
<comment type="subcellular location">
    <subcellularLocation>
        <location evidence="1 7">Cell membrane</location>
        <topology evidence="1 7">Multi-pass membrane protein</topology>
    </subcellularLocation>
</comment>
<feature type="transmembrane region" description="Helical" evidence="7">
    <location>
        <begin position="229"/>
        <end position="256"/>
    </location>
</feature>
<evidence type="ECO:0000313" key="9">
    <source>
        <dbReference type="EMBL" id="MFC6723836.1"/>
    </source>
</evidence>
<dbReference type="Gene3D" id="1.10.3720.10">
    <property type="entry name" value="MetI-like"/>
    <property type="match status" value="1"/>
</dbReference>
<evidence type="ECO:0000256" key="7">
    <source>
        <dbReference type="RuleBase" id="RU363032"/>
    </source>
</evidence>
<keyword evidence="2 7" id="KW-0813">Transport</keyword>
<feature type="transmembrane region" description="Helical" evidence="7">
    <location>
        <begin position="112"/>
        <end position="136"/>
    </location>
</feature>
<keyword evidence="5 7" id="KW-1133">Transmembrane helix</keyword>
<dbReference type="InterPro" id="IPR035906">
    <property type="entry name" value="MetI-like_sf"/>
</dbReference>
<comment type="similarity">
    <text evidence="7">Belongs to the binding-protein-dependent transport system permease family.</text>
</comment>
<organism evidence="9 10">
    <name type="scientific">Halobium palmae</name>
    <dbReference type="NCBI Taxonomy" id="1776492"/>
    <lineage>
        <taxon>Archaea</taxon>
        <taxon>Methanobacteriati</taxon>
        <taxon>Methanobacteriota</taxon>
        <taxon>Stenosarchaea group</taxon>
        <taxon>Halobacteria</taxon>
        <taxon>Halobacteriales</taxon>
        <taxon>Haloferacaceae</taxon>
        <taxon>Halobium</taxon>
    </lineage>
</organism>
<keyword evidence="4 7" id="KW-0812">Transmembrane</keyword>